<protein>
    <recommendedName>
        <fullName evidence="4">Adhesin domain-containing protein</fullName>
    </recommendedName>
</protein>
<dbReference type="Proteomes" id="UP000261828">
    <property type="component" value="Unassembled WGS sequence"/>
</dbReference>
<evidence type="ECO:0000256" key="1">
    <source>
        <dbReference type="SAM" id="SignalP"/>
    </source>
</evidence>
<keyword evidence="3" id="KW-1185">Reference proteome</keyword>
<evidence type="ECO:0000313" key="3">
    <source>
        <dbReference type="Proteomes" id="UP000261828"/>
    </source>
</evidence>
<evidence type="ECO:0000313" key="2">
    <source>
        <dbReference type="EMBL" id="RDY60043.1"/>
    </source>
</evidence>
<dbReference type="EMBL" id="QTJX01000002">
    <property type="protein sequence ID" value="RDY60043.1"/>
    <property type="molecule type" value="Genomic_DNA"/>
</dbReference>
<comment type="caution">
    <text evidence="2">The sequence shown here is derived from an EMBL/GenBank/DDBJ whole genome shotgun (WGS) entry which is preliminary data.</text>
</comment>
<gene>
    <name evidence="2" type="ORF">DX873_11930</name>
</gene>
<name>A0A371JRG8_9FLAO</name>
<dbReference type="AlphaFoldDB" id="A0A371JRG8"/>
<dbReference type="RefSeq" id="WP_116184653.1">
    <property type="nucleotide sequence ID" value="NZ_QTJX01000002.1"/>
</dbReference>
<proteinExistence type="predicted"/>
<feature type="chain" id="PRO_5016993094" description="Adhesin domain-containing protein" evidence="1">
    <location>
        <begin position="20"/>
        <end position="277"/>
    </location>
</feature>
<dbReference type="OrthoDB" id="1114934at2"/>
<evidence type="ECO:0008006" key="4">
    <source>
        <dbReference type="Google" id="ProtNLM"/>
    </source>
</evidence>
<sequence>MRKSIILLVACLTASLTQAQTGFTQKLDGIEWVKIESKADVILRTHNGGSEIRIEDSKHQKTSEVGVTLSTRNGGNEIRIEASGSHKTLEKAKGLRLVGEGGSDNTEVGFYVIQDGSTLLVKNLRKSESAKIYLPASQNVSVKSTWNGDIEIDGFTGEIEAEAQLNGSIEITEVNGPVTANTFNGDVNVEFATVKQDSPISIYSTNGAVDMSLPADTPANLSLSSLNNDIYTDFDLEWKKKDGLKSTSDRAVKASINGGGVDISVKTFNGNIYLRKQ</sequence>
<keyword evidence="1" id="KW-0732">Signal</keyword>
<organism evidence="2 3">
    <name type="scientific">Flagellimonas nanhaiensis</name>
    <dbReference type="NCBI Taxonomy" id="2292706"/>
    <lineage>
        <taxon>Bacteria</taxon>
        <taxon>Pseudomonadati</taxon>
        <taxon>Bacteroidota</taxon>
        <taxon>Flavobacteriia</taxon>
        <taxon>Flavobacteriales</taxon>
        <taxon>Flavobacteriaceae</taxon>
        <taxon>Flagellimonas</taxon>
    </lineage>
</organism>
<accession>A0A371JRG8</accession>
<feature type="signal peptide" evidence="1">
    <location>
        <begin position="1"/>
        <end position="19"/>
    </location>
</feature>
<reference evidence="2 3" key="1">
    <citation type="submission" date="2018-08" db="EMBL/GenBank/DDBJ databases">
        <title>Muricauda nanhaiensis sp. nov., isolated from seawater of the South China Sea.</title>
        <authorList>
            <person name="Dang Y."/>
        </authorList>
    </citation>
    <scope>NUCLEOTIDE SEQUENCE [LARGE SCALE GENOMIC DNA]</scope>
    <source>
        <strain evidence="2 3">SM1704</strain>
    </source>
</reference>